<dbReference type="PANTHER" id="PTHR30069">
    <property type="entry name" value="TONB-DEPENDENT OUTER MEMBRANE RECEPTOR"/>
    <property type="match status" value="1"/>
</dbReference>
<feature type="signal peptide" evidence="12">
    <location>
        <begin position="1"/>
        <end position="28"/>
    </location>
</feature>
<proteinExistence type="inferred from homology"/>
<evidence type="ECO:0000256" key="10">
    <source>
        <dbReference type="PROSITE-ProRule" id="PRU01360"/>
    </source>
</evidence>
<feature type="chain" id="PRO_5038106910" evidence="12">
    <location>
        <begin position="29"/>
        <end position="724"/>
    </location>
</feature>
<keyword evidence="8 15" id="KW-0675">Receptor</keyword>
<organism evidence="15 16">
    <name type="scientific">Limnohabitans radicicola</name>
    <dbReference type="NCBI Taxonomy" id="2771427"/>
    <lineage>
        <taxon>Bacteria</taxon>
        <taxon>Pseudomonadati</taxon>
        <taxon>Pseudomonadota</taxon>
        <taxon>Betaproteobacteria</taxon>
        <taxon>Burkholderiales</taxon>
        <taxon>Comamonadaceae</taxon>
        <taxon>Limnohabitans</taxon>
    </lineage>
</organism>
<protein>
    <submittedName>
        <fullName evidence="15">TonB-dependent receptor</fullName>
    </submittedName>
</protein>
<sequence length="724" mass="78108">MHSGSSRSLAWLACGLGFLLPLTVVAQAAQEVVVQSGRIAQRAFDAPASVAVIDGTAVRDAGPQINLSEALASVPGVVALNRNNYAQDVQISIRGFGARAAFGLRGIRLITDGIPATTPDGQGQASTVSLTSAERIEVLSGPLAQLYGNASGGVIQTFTREAGHTPQADVSSTFGSFGLQRHDIQLSGRTGAVGLVADYSHFQTDGHRANSAAERKQFNSVLTADLQPGTRLKLVANVFDMPVALDPLGLTASQWQSDPQQAGKNALAHQTRKSVQQSQLGAVLEHQFSPDLQGQWRVYTGTRQNLQYQAGSNAALPQQGSWVGLDRDFSGMGAQLRGKQRDLPVGRLDWTAGFDMDQSAEQRQGGLTLAGEKSGAFNRNELNKASNRDAYAQLNWHLMDALGHSPFTLTSGWRHSDVRLQSRDDYLTDGQDGSGQVRYQASSPVLGLTWHAQDTLNVYANWGRGFETPTLAEAAYAVTGTGNSRSIRGLFNPDLLAARSRHLEAGFKWTPAPGSKVDAALFQITTDNEIVASLSDSGKTAYVNASRTSRQGAELTWQHAWSGQWRTLLSATWLQAQYDAAFTSTSKVGSTYTAKTIPAGNRLPGLPDQQLFASLQWAQQGASSKSRQGPMGWSSSLDWVARSALWASDMNDAASRAPGYGVINFKLRHRSAWGAHHVDTWMGVDNLMDRRYAGSVIVNQASQQYFEPGLPRQWMLGLKWSTPL</sequence>
<evidence type="ECO:0000256" key="11">
    <source>
        <dbReference type="RuleBase" id="RU003357"/>
    </source>
</evidence>
<accession>A0A927FFS7</accession>
<keyword evidence="7 10" id="KW-0472">Membrane</keyword>
<evidence type="ECO:0000256" key="2">
    <source>
        <dbReference type="ARBA" id="ARBA00009810"/>
    </source>
</evidence>
<keyword evidence="6 11" id="KW-0798">TonB box</keyword>
<feature type="domain" description="TonB-dependent receptor-like beta-barrel" evidence="13">
    <location>
        <begin position="248"/>
        <end position="687"/>
    </location>
</feature>
<dbReference type="Pfam" id="PF00593">
    <property type="entry name" value="TonB_dep_Rec_b-barrel"/>
    <property type="match status" value="1"/>
</dbReference>
<dbReference type="InterPro" id="IPR037066">
    <property type="entry name" value="Plug_dom_sf"/>
</dbReference>
<keyword evidence="16" id="KW-1185">Reference proteome</keyword>
<dbReference type="InterPro" id="IPR000531">
    <property type="entry name" value="Beta-barrel_TonB"/>
</dbReference>
<evidence type="ECO:0000313" key="16">
    <source>
        <dbReference type="Proteomes" id="UP000647424"/>
    </source>
</evidence>
<reference evidence="15" key="1">
    <citation type="submission" date="2020-09" db="EMBL/GenBank/DDBJ databases">
        <title>Genome seq and assembly of Limnohabitants sp.</title>
        <authorList>
            <person name="Chhetri G."/>
        </authorList>
    </citation>
    <scope>NUCLEOTIDE SEQUENCE</scope>
    <source>
        <strain evidence="15">JUR4</strain>
    </source>
</reference>
<dbReference type="PROSITE" id="PS52016">
    <property type="entry name" value="TONB_DEPENDENT_REC_3"/>
    <property type="match status" value="1"/>
</dbReference>
<dbReference type="GO" id="GO:0015344">
    <property type="term" value="F:siderophore uptake transmembrane transporter activity"/>
    <property type="evidence" value="ECO:0007669"/>
    <property type="project" value="TreeGrafter"/>
</dbReference>
<evidence type="ECO:0000256" key="9">
    <source>
        <dbReference type="ARBA" id="ARBA00023237"/>
    </source>
</evidence>
<dbReference type="InterPro" id="IPR039426">
    <property type="entry name" value="TonB-dep_rcpt-like"/>
</dbReference>
<evidence type="ECO:0000256" key="7">
    <source>
        <dbReference type="ARBA" id="ARBA00023136"/>
    </source>
</evidence>
<name>A0A927FFS7_9BURK</name>
<dbReference type="Gene3D" id="2.40.170.20">
    <property type="entry name" value="TonB-dependent receptor, beta-barrel domain"/>
    <property type="match status" value="1"/>
</dbReference>
<dbReference type="AlphaFoldDB" id="A0A927FFS7"/>
<keyword evidence="3 10" id="KW-0813">Transport</keyword>
<dbReference type="GO" id="GO:0044718">
    <property type="term" value="P:siderophore transmembrane transport"/>
    <property type="evidence" value="ECO:0007669"/>
    <property type="project" value="TreeGrafter"/>
</dbReference>
<evidence type="ECO:0000256" key="4">
    <source>
        <dbReference type="ARBA" id="ARBA00022452"/>
    </source>
</evidence>
<evidence type="ECO:0000256" key="3">
    <source>
        <dbReference type="ARBA" id="ARBA00022448"/>
    </source>
</evidence>
<gene>
    <name evidence="15" type="ORF">IC609_04790</name>
</gene>
<evidence type="ECO:0000259" key="14">
    <source>
        <dbReference type="Pfam" id="PF07715"/>
    </source>
</evidence>
<dbReference type="RefSeq" id="WP_191818293.1">
    <property type="nucleotide sequence ID" value="NZ_JACYFT010000001.1"/>
</dbReference>
<comment type="subcellular location">
    <subcellularLocation>
        <location evidence="1 10">Cell outer membrane</location>
        <topology evidence="1 10">Multi-pass membrane protein</topology>
    </subcellularLocation>
</comment>
<evidence type="ECO:0000256" key="5">
    <source>
        <dbReference type="ARBA" id="ARBA00022692"/>
    </source>
</evidence>
<evidence type="ECO:0000256" key="6">
    <source>
        <dbReference type="ARBA" id="ARBA00023077"/>
    </source>
</evidence>
<evidence type="ECO:0000259" key="13">
    <source>
        <dbReference type="Pfam" id="PF00593"/>
    </source>
</evidence>
<dbReference type="CDD" id="cd01347">
    <property type="entry name" value="ligand_gated_channel"/>
    <property type="match status" value="1"/>
</dbReference>
<evidence type="ECO:0000256" key="1">
    <source>
        <dbReference type="ARBA" id="ARBA00004571"/>
    </source>
</evidence>
<dbReference type="Proteomes" id="UP000647424">
    <property type="component" value="Unassembled WGS sequence"/>
</dbReference>
<dbReference type="InterPro" id="IPR012910">
    <property type="entry name" value="Plug_dom"/>
</dbReference>
<keyword evidence="4 10" id="KW-1134">Transmembrane beta strand</keyword>
<evidence type="ECO:0000256" key="12">
    <source>
        <dbReference type="SAM" id="SignalP"/>
    </source>
</evidence>
<dbReference type="Gene3D" id="2.170.130.10">
    <property type="entry name" value="TonB-dependent receptor, plug domain"/>
    <property type="match status" value="1"/>
</dbReference>
<keyword evidence="12" id="KW-0732">Signal</keyword>
<feature type="domain" description="TonB-dependent receptor plug" evidence="14">
    <location>
        <begin position="44"/>
        <end position="154"/>
    </location>
</feature>
<evidence type="ECO:0000256" key="8">
    <source>
        <dbReference type="ARBA" id="ARBA00023170"/>
    </source>
</evidence>
<keyword evidence="9 10" id="KW-0998">Cell outer membrane</keyword>
<evidence type="ECO:0000313" key="15">
    <source>
        <dbReference type="EMBL" id="MBD8049848.1"/>
    </source>
</evidence>
<dbReference type="Pfam" id="PF07715">
    <property type="entry name" value="Plug"/>
    <property type="match status" value="1"/>
</dbReference>
<comment type="similarity">
    <text evidence="2 10 11">Belongs to the TonB-dependent receptor family.</text>
</comment>
<comment type="caution">
    <text evidence="15">The sequence shown here is derived from an EMBL/GenBank/DDBJ whole genome shotgun (WGS) entry which is preliminary data.</text>
</comment>
<keyword evidence="5 10" id="KW-0812">Transmembrane</keyword>
<dbReference type="InterPro" id="IPR036942">
    <property type="entry name" value="Beta-barrel_TonB_sf"/>
</dbReference>
<dbReference type="SUPFAM" id="SSF56935">
    <property type="entry name" value="Porins"/>
    <property type="match status" value="1"/>
</dbReference>
<dbReference type="EMBL" id="JACYFT010000001">
    <property type="protein sequence ID" value="MBD8049848.1"/>
    <property type="molecule type" value="Genomic_DNA"/>
</dbReference>
<dbReference type="GO" id="GO:0009279">
    <property type="term" value="C:cell outer membrane"/>
    <property type="evidence" value="ECO:0007669"/>
    <property type="project" value="UniProtKB-SubCell"/>
</dbReference>
<dbReference type="PANTHER" id="PTHR30069:SF28">
    <property type="entry name" value="TONB-DEPENDENT RECEPTOR YNCD-RELATED"/>
    <property type="match status" value="1"/>
</dbReference>